<protein>
    <recommendedName>
        <fullName evidence="4">MBL fold metallo-hydrolase</fullName>
    </recommendedName>
</protein>
<dbReference type="Gene3D" id="3.60.15.10">
    <property type="entry name" value="Ribonuclease Z/Hydroxyacylglutathione hydrolase-like"/>
    <property type="match status" value="1"/>
</dbReference>
<sequence length="269" mass="30858">MKHQFKYVWIVLLIFIAFILMETFPLVIEAEPLPMIKKDEVYFTFFQLKDGESTYIQGTDGKNILINTGSPLSEEDLIFQLEELDVKSIDKLILTRQTSDYCGNTSRLIERYRISEVIYAGGLSFCNTQTEGLTKIKWAPNDSHVLIDHLNFKVLDAEANGDMSLEISYGKTSLLYLTHSELDAEDDILKQSIDPQIIKIGDYARGKSPSSYFLSKIDPHMSIVFTCKKCKPNEGLIERLNESWIDVYQLNRVGTTIIRMDLQDYEILS</sequence>
<keyword evidence="1" id="KW-0472">Membrane</keyword>
<dbReference type="InterPro" id="IPR036866">
    <property type="entry name" value="RibonucZ/Hydroxyglut_hydro"/>
</dbReference>
<organism evidence="2 3">
    <name type="scientific">Aquibacillus salsiterrae</name>
    <dbReference type="NCBI Taxonomy" id="2950439"/>
    <lineage>
        <taxon>Bacteria</taxon>
        <taxon>Bacillati</taxon>
        <taxon>Bacillota</taxon>
        <taxon>Bacilli</taxon>
        <taxon>Bacillales</taxon>
        <taxon>Bacillaceae</taxon>
        <taxon>Aquibacillus</taxon>
    </lineage>
</organism>
<keyword evidence="1" id="KW-0812">Transmembrane</keyword>
<dbReference type="EMBL" id="JAMQKC010000001">
    <property type="protein sequence ID" value="MDC3415349.1"/>
    <property type="molecule type" value="Genomic_DNA"/>
</dbReference>
<dbReference type="Proteomes" id="UP001145069">
    <property type="component" value="Unassembled WGS sequence"/>
</dbReference>
<dbReference type="RefSeq" id="WP_272444318.1">
    <property type="nucleotide sequence ID" value="NZ_JAMQKC010000001.1"/>
</dbReference>
<evidence type="ECO:0000313" key="3">
    <source>
        <dbReference type="Proteomes" id="UP001145069"/>
    </source>
</evidence>
<dbReference type="InterPro" id="IPR052159">
    <property type="entry name" value="Competence_DNA_uptake"/>
</dbReference>
<evidence type="ECO:0000256" key="1">
    <source>
        <dbReference type="SAM" id="Phobius"/>
    </source>
</evidence>
<keyword evidence="3" id="KW-1185">Reference proteome</keyword>
<gene>
    <name evidence="2" type="ORF">NC799_00275</name>
</gene>
<dbReference type="PANTHER" id="PTHR30619">
    <property type="entry name" value="DNA INTERNALIZATION/COMPETENCE PROTEIN COMEC/REC2"/>
    <property type="match status" value="1"/>
</dbReference>
<reference evidence="2" key="1">
    <citation type="submission" date="2022-06" db="EMBL/GenBank/DDBJ databases">
        <title>Aquibacillus sp. a new bacterium isolated from soil saline samples.</title>
        <authorList>
            <person name="Galisteo C."/>
            <person name="De La Haba R."/>
            <person name="Sanchez-Porro C."/>
            <person name="Ventosa A."/>
        </authorList>
    </citation>
    <scope>NUCLEOTIDE SEQUENCE</scope>
    <source>
        <strain evidence="2">3ASR75-54</strain>
    </source>
</reference>
<dbReference type="SUPFAM" id="SSF56281">
    <property type="entry name" value="Metallo-hydrolase/oxidoreductase"/>
    <property type="match status" value="1"/>
</dbReference>
<feature type="transmembrane region" description="Helical" evidence="1">
    <location>
        <begin position="7"/>
        <end position="28"/>
    </location>
</feature>
<accession>A0A9X3WDC5</accession>
<dbReference type="PANTHER" id="PTHR30619:SF1">
    <property type="entry name" value="RECOMBINATION PROTEIN 2"/>
    <property type="match status" value="1"/>
</dbReference>
<comment type="caution">
    <text evidence="2">The sequence shown here is derived from an EMBL/GenBank/DDBJ whole genome shotgun (WGS) entry which is preliminary data.</text>
</comment>
<evidence type="ECO:0000313" key="2">
    <source>
        <dbReference type="EMBL" id="MDC3415349.1"/>
    </source>
</evidence>
<evidence type="ECO:0008006" key="4">
    <source>
        <dbReference type="Google" id="ProtNLM"/>
    </source>
</evidence>
<name>A0A9X3WDC5_9BACI</name>
<proteinExistence type="predicted"/>
<dbReference type="AlphaFoldDB" id="A0A9X3WDC5"/>
<keyword evidence="1" id="KW-1133">Transmembrane helix</keyword>